<sequence>MWLLVHLLIIEFRFFSPHPRPIPHVVYRSLTRKRILVRPRADASSNL</sequence>
<protein>
    <submittedName>
        <fullName evidence="2">Uncharacterized protein</fullName>
    </submittedName>
</protein>
<keyword evidence="3" id="KW-1185">Reference proteome</keyword>
<dbReference type="AlphaFoldDB" id="A0A420J2Q2"/>
<evidence type="ECO:0000256" key="1">
    <source>
        <dbReference type="SAM" id="SignalP"/>
    </source>
</evidence>
<dbReference type="EMBL" id="MCBQ01003977">
    <property type="protein sequence ID" value="RKF81051.1"/>
    <property type="molecule type" value="Genomic_DNA"/>
</dbReference>
<reference evidence="2 3" key="1">
    <citation type="journal article" date="2018" name="BMC Genomics">
        <title>Comparative genome analyses reveal sequence features reflecting distinct modes of host-adaptation between dicot and monocot powdery mildew.</title>
        <authorList>
            <person name="Wu Y."/>
            <person name="Ma X."/>
            <person name="Pan Z."/>
            <person name="Kale S.D."/>
            <person name="Song Y."/>
            <person name="King H."/>
            <person name="Zhang Q."/>
            <person name="Presley C."/>
            <person name="Deng X."/>
            <person name="Wei C.I."/>
            <person name="Xiao S."/>
        </authorList>
    </citation>
    <scope>NUCLEOTIDE SEQUENCE [LARGE SCALE GENOMIC DNA]</scope>
    <source>
        <strain evidence="2">UMSG3</strain>
    </source>
</reference>
<accession>A0A420J2Q2</accession>
<comment type="caution">
    <text evidence="2">The sequence shown here is derived from an EMBL/GenBank/DDBJ whole genome shotgun (WGS) entry which is preliminary data.</text>
</comment>
<feature type="chain" id="PRO_5019400035" evidence="1">
    <location>
        <begin position="18"/>
        <end position="47"/>
    </location>
</feature>
<proteinExistence type="predicted"/>
<gene>
    <name evidence="2" type="ORF">GcM3_c14969o13</name>
</gene>
<feature type="signal peptide" evidence="1">
    <location>
        <begin position="1"/>
        <end position="17"/>
    </location>
</feature>
<dbReference type="Proteomes" id="UP000283383">
    <property type="component" value="Unassembled WGS sequence"/>
</dbReference>
<evidence type="ECO:0000313" key="3">
    <source>
        <dbReference type="Proteomes" id="UP000283383"/>
    </source>
</evidence>
<name>A0A420J2Q2_9PEZI</name>
<evidence type="ECO:0000313" key="2">
    <source>
        <dbReference type="EMBL" id="RKF81051.1"/>
    </source>
</evidence>
<keyword evidence="1" id="KW-0732">Signal</keyword>
<organism evidence="2 3">
    <name type="scientific">Golovinomyces cichoracearum</name>
    <dbReference type="NCBI Taxonomy" id="62708"/>
    <lineage>
        <taxon>Eukaryota</taxon>
        <taxon>Fungi</taxon>
        <taxon>Dikarya</taxon>
        <taxon>Ascomycota</taxon>
        <taxon>Pezizomycotina</taxon>
        <taxon>Leotiomycetes</taxon>
        <taxon>Erysiphales</taxon>
        <taxon>Erysiphaceae</taxon>
        <taxon>Golovinomyces</taxon>
    </lineage>
</organism>